<evidence type="ECO:0000313" key="7">
    <source>
        <dbReference type="Proteomes" id="UP001589698"/>
    </source>
</evidence>
<dbReference type="InterPro" id="IPR005119">
    <property type="entry name" value="LysR_subst-bd"/>
</dbReference>
<dbReference type="PRINTS" id="PR00039">
    <property type="entry name" value="HTHLYSR"/>
</dbReference>
<comment type="similarity">
    <text evidence="1">Belongs to the LysR transcriptional regulatory family.</text>
</comment>
<dbReference type="InterPro" id="IPR036388">
    <property type="entry name" value="WH-like_DNA-bd_sf"/>
</dbReference>
<evidence type="ECO:0000256" key="3">
    <source>
        <dbReference type="ARBA" id="ARBA00023125"/>
    </source>
</evidence>
<dbReference type="PROSITE" id="PS50931">
    <property type="entry name" value="HTH_LYSR"/>
    <property type="match status" value="1"/>
</dbReference>
<feature type="domain" description="HTH lysR-type" evidence="5">
    <location>
        <begin position="9"/>
        <end position="66"/>
    </location>
</feature>
<dbReference type="EMBL" id="JBHLXH010000001">
    <property type="protein sequence ID" value="MFC0223239.1"/>
    <property type="molecule type" value="Genomic_DNA"/>
</dbReference>
<dbReference type="SUPFAM" id="SSF53850">
    <property type="entry name" value="Periplasmic binding protein-like II"/>
    <property type="match status" value="1"/>
</dbReference>
<dbReference type="InterPro" id="IPR050389">
    <property type="entry name" value="LysR-type_TF"/>
</dbReference>
<dbReference type="Gene3D" id="1.10.10.10">
    <property type="entry name" value="Winged helix-like DNA-binding domain superfamily/Winged helix DNA-binding domain"/>
    <property type="match status" value="1"/>
</dbReference>
<evidence type="ECO:0000313" key="6">
    <source>
        <dbReference type="EMBL" id="MFC0223239.1"/>
    </source>
</evidence>
<keyword evidence="4" id="KW-0804">Transcription</keyword>
<dbReference type="Pfam" id="PF03466">
    <property type="entry name" value="LysR_substrate"/>
    <property type="match status" value="1"/>
</dbReference>
<dbReference type="RefSeq" id="WP_378518994.1">
    <property type="nucleotide sequence ID" value="NZ_CBCSDI010000056.1"/>
</dbReference>
<dbReference type="CDD" id="cd08417">
    <property type="entry name" value="PBP2_Nitroaromatics_like"/>
    <property type="match status" value="1"/>
</dbReference>
<dbReference type="SUPFAM" id="SSF46785">
    <property type="entry name" value="Winged helix' DNA-binding domain"/>
    <property type="match status" value="1"/>
</dbReference>
<dbReference type="PANTHER" id="PTHR30118">
    <property type="entry name" value="HTH-TYPE TRANSCRIPTIONAL REGULATOR LEUO-RELATED"/>
    <property type="match status" value="1"/>
</dbReference>
<dbReference type="InterPro" id="IPR037402">
    <property type="entry name" value="YidZ_PBP2"/>
</dbReference>
<name>A0ABV6E2M9_9ACTN</name>
<evidence type="ECO:0000259" key="5">
    <source>
        <dbReference type="PROSITE" id="PS50931"/>
    </source>
</evidence>
<dbReference type="PANTHER" id="PTHR30118:SF15">
    <property type="entry name" value="TRANSCRIPTIONAL REGULATORY PROTEIN"/>
    <property type="match status" value="1"/>
</dbReference>
<dbReference type="InterPro" id="IPR036390">
    <property type="entry name" value="WH_DNA-bd_sf"/>
</dbReference>
<keyword evidence="2" id="KW-0805">Transcription regulation</keyword>
<evidence type="ECO:0000256" key="4">
    <source>
        <dbReference type="ARBA" id="ARBA00023163"/>
    </source>
</evidence>
<accession>A0ABV6E2M9</accession>
<dbReference type="Pfam" id="PF00126">
    <property type="entry name" value="HTH_1"/>
    <property type="match status" value="1"/>
</dbReference>
<dbReference type="InterPro" id="IPR000847">
    <property type="entry name" value="LysR_HTH_N"/>
</dbReference>
<evidence type="ECO:0000256" key="1">
    <source>
        <dbReference type="ARBA" id="ARBA00009437"/>
    </source>
</evidence>
<keyword evidence="7" id="KW-1185">Reference proteome</keyword>
<dbReference type="Gene3D" id="3.40.190.10">
    <property type="entry name" value="Periplasmic binding protein-like II"/>
    <property type="match status" value="2"/>
</dbReference>
<organism evidence="6 7">
    <name type="scientific">Nocardioides zeicaulis</name>
    <dbReference type="NCBI Taxonomy" id="1776857"/>
    <lineage>
        <taxon>Bacteria</taxon>
        <taxon>Bacillati</taxon>
        <taxon>Actinomycetota</taxon>
        <taxon>Actinomycetes</taxon>
        <taxon>Propionibacteriales</taxon>
        <taxon>Nocardioidaceae</taxon>
        <taxon>Nocardioides</taxon>
    </lineage>
</organism>
<comment type="caution">
    <text evidence="6">The sequence shown here is derived from an EMBL/GenBank/DDBJ whole genome shotgun (WGS) entry which is preliminary data.</text>
</comment>
<evidence type="ECO:0000256" key="2">
    <source>
        <dbReference type="ARBA" id="ARBA00023015"/>
    </source>
</evidence>
<protein>
    <submittedName>
        <fullName evidence="6">LysR family transcriptional regulator</fullName>
    </submittedName>
</protein>
<keyword evidence="3" id="KW-0238">DNA-binding</keyword>
<gene>
    <name evidence="6" type="ORF">ACFFJG_12175</name>
</gene>
<reference evidence="6 7" key="1">
    <citation type="submission" date="2024-09" db="EMBL/GenBank/DDBJ databases">
        <authorList>
            <person name="Sun Q."/>
            <person name="Mori K."/>
        </authorList>
    </citation>
    <scope>NUCLEOTIDE SEQUENCE [LARGE SCALE GENOMIC DNA]</scope>
    <source>
        <strain evidence="6 7">CCM 8654</strain>
    </source>
</reference>
<sequence length="299" mass="32389">MAAFDLRRLDLNLVVPLHAILVERGVSQAARRVGLTQPAVSKSLQKLRQHFGDDLLVRSGRTSALTPFAATLLPEVEELVRRLGDVLTQRNDFDPAQTRRHFTLGASDYFVVTRGRDLVSALRAAAPLASLEVVELAGPPVHDQLASVDALLLPAGQDDHLPPTEHLLTDRWALVADPAAAEEARGWSVDELTGHGFVATSFHGFVPGQRLLAQLGVRIDVRVTAPTFSAVPFLVAGTDLLGLVGERLAHRLAGAAGVTVVDAPWSVPLLPYQLHCDPVRRNDPGVRWFLELVEDVARA</sequence>
<proteinExistence type="inferred from homology"/>
<dbReference type="Proteomes" id="UP001589698">
    <property type="component" value="Unassembled WGS sequence"/>
</dbReference>